<feature type="region of interest" description="Disordered" evidence="1">
    <location>
        <begin position="36"/>
        <end position="92"/>
    </location>
</feature>
<comment type="caution">
    <text evidence="3">The sequence shown here is derived from an EMBL/GenBank/DDBJ whole genome shotgun (WGS) entry which is preliminary data.</text>
</comment>
<protein>
    <submittedName>
        <fullName evidence="3">Uncharacterized protein</fullName>
    </submittedName>
</protein>
<gene>
    <name evidence="3" type="ORF">J2S42_004264</name>
</gene>
<feature type="transmembrane region" description="Helical" evidence="2">
    <location>
        <begin position="12"/>
        <end position="37"/>
    </location>
</feature>
<keyword evidence="2" id="KW-0472">Membrane</keyword>
<dbReference type="EMBL" id="JAUSUZ010000001">
    <property type="protein sequence ID" value="MDQ0367595.1"/>
    <property type="molecule type" value="Genomic_DNA"/>
</dbReference>
<organism evidence="3 4">
    <name type="scientific">Catenuloplanes indicus</name>
    <dbReference type="NCBI Taxonomy" id="137267"/>
    <lineage>
        <taxon>Bacteria</taxon>
        <taxon>Bacillati</taxon>
        <taxon>Actinomycetota</taxon>
        <taxon>Actinomycetes</taxon>
        <taxon>Micromonosporales</taxon>
        <taxon>Micromonosporaceae</taxon>
        <taxon>Catenuloplanes</taxon>
    </lineage>
</organism>
<accession>A0AAE3W1I0</accession>
<keyword evidence="2" id="KW-1133">Transmembrane helix</keyword>
<dbReference type="Proteomes" id="UP001240236">
    <property type="component" value="Unassembled WGS sequence"/>
</dbReference>
<dbReference type="AlphaFoldDB" id="A0AAE3W1I0"/>
<evidence type="ECO:0000256" key="1">
    <source>
        <dbReference type="SAM" id="MobiDB-lite"/>
    </source>
</evidence>
<evidence type="ECO:0000313" key="4">
    <source>
        <dbReference type="Proteomes" id="UP001240236"/>
    </source>
</evidence>
<keyword evidence="2" id="KW-0812">Transmembrane</keyword>
<dbReference type="Pfam" id="PF19609">
    <property type="entry name" value="DUF6114"/>
    <property type="match status" value="1"/>
</dbReference>
<sequence>MIGALTSVFSLMAVNLGGFFVGLVLGTVGSALAFGWASPSPSPSPSPEREPEPVEEPDQEPSPGYDESPVLRPAAMPEDPPERRTPGYRSGS</sequence>
<dbReference type="InterPro" id="IPR046096">
    <property type="entry name" value="DUF6114"/>
</dbReference>
<keyword evidence="4" id="KW-1185">Reference proteome</keyword>
<name>A0AAE3W1I0_9ACTN</name>
<proteinExistence type="predicted"/>
<reference evidence="3 4" key="1">
    <citation type="submission" date="2023-07" db="EMBL/GenBank/DDBJ databases">
        <title>Sequencing the genomes of 1000 actinobacteria strains.</title>
        <authorList>
            <person name="Klenk H.-P."/>
        </authorList>
    </citation>
    <scope>NUCLEOTIDE SEQUENCE [LARGE SCALE GENOMIC DNA]</scope>
    <source>
        <strain evidence="3 4">DSM 44709</strain>
    </source>
</reference>
<evidence type="ECO:0000256" key="2">
    <source>
        <dbReference type="SAM" id="Phobius"/>
    </source>
</evidence>
<evidence type="ECO:0000313" key="3">
    <source>
        <dbReference type="EMBL" id="MDQ0367595.1"/>
    </source>
</evidence>